<keyword evidence="4" id="KW-1185">Reference proteome</keyword>
<dbReference type="PRINTS" id="PR00111">
    <property type="entry name" value="ABHYDROLASE"/>
</dbReference>
<name>A0ABW1KTW1_9PROT</name>
<evidence type="ECO:0000256" key="1">
    <source>
        <dbReference type="SAM" id="SignalP"/>
    </source>
</evidence>
<dbReference type="RefSeq" id="WP_379880570.1">
    <property type="nucleotide sequence ID" value="NZ_JBHPON010000001.1"/>
</dbReference>
<organism evidence="3 4">
    <name type="scientific">Hyphococcus aureus</name>
    <dbReference type="NCBI Taxonomy" id="2666033"/>
    <lineage>
        <taxon>Bacteria</taxon>
        <taxon>Pseudomonadati</taxon>
        <taxon>Pseudomonadota</taxon>
        <taxon>Alphaproteobacteria</taxon>
        <taxon>Parvularculales</taxon>
        <taxon>Parvularculaceae</taxon>
        <taxon>Hyphococcus</taxon>
    </lineage>
</organism>
<feature type="signal peptide" evidence="1">
    <location>
        <begin position="1"/>
        <end position="23"/>
    </location>
</feature>
<dbReference type="GO" id="GO:0016787">
    <property type="term" value="F:hydrolase activity"/>
    <property type="evidence" value="ECO:0007669"/>
    <property type="project" value="UniProtKB-KW"/>
</dbReference>
<dbReference type="Pfam" id="PF12146">
    <property type="entry name" value="Hydrolase_4"/>
    <property type="match status" value="1"/>
</dbReference>
<evidence type="ECO:0000313" key="4">
    <source>
        <dbReference type="Proteomes" id="UP001596116"/>
    </source>
</evidence>
<dbReference type="Proteomes" id="UP001596116">
    <property type="component" value="Unassembled WGS sequence"/>
</dbReference>
<evidence type="ECO:0000259" key="2">
    <source>
        <dbReference type="Pfam" id="PF12146"/>
    </source>
</evidence>
<evidence type="ECO:0000313" key="3">
    <source>
        <dbReference type="EMBL" id="MFC6034118.1"/>
    </source>
</evidence>
<sequence length="315" mass="33892">MLRVNLKTLAVVGWLALSLAACVSFPDAPPAEFAPRFEEDSFHSLDGAVLGVQRWEADAPRAIVVALHGMNDYSQMYDGPGGYWAGEGISTYAIDQRGFGRSPQFGRWVGEETMIADLRAAVAAARSQHPGLPIFVAGHSMGAGVILAAEAEAPLGADGIILAAPGVWGGAALPVPYRIGANLAAMVAPGKTLTGERAARQATDNIEALREMGKDPLVIKETRVDAVLGVTRVMGAGYSGAKEVSGNILFLMGEKDEIIPLKIMERTAMRLSGDVTFRRYPQGWHMLFRDLQAKRVWEDCAAWIYARIDAAQDRQ</sequence>
<reference evidence="3 4" key="1">
    <citation type="submission" date="2024-09" db="EMBL/GenBank/DDBJ databases">
        <authorList>
            <person name="Zhang Z.-H."/>
        </authorList>
    </citation>
    <scope>NUCLEOTIDE SEQUENCE [LARGE SCALE GENOMIC DNA]</scope>
    <source>
        <strain evidence="3 4">HHTR114</strain>
    </source>
</reference>
<feature type="chain" id="PRO_5046046429" evidence="1">
    <location>
        <begin position="24"/>
        <end position="315"/>
    </location>
</feature>
<dbReference type="EMBL" id="JBHPON010000001">
    <property type="protein sequence ID" value="MFC6034118.1"/>
    <property type="molecule type" value="Genomic_DNA"/>
</dbReference>
<accession>A0ABW1KTW1</accession>
<dbReference type="InterPro" id="IPR000073">
    <property type="entry name" value="AB_hydrolase_1"/>
</dbReference>
<comment type="caution">
    <text evidence="3">The sequence shown here is derived from an EMBL/GenBank/DDBJ whole genome shotgun (WGS) entry which is preliminary data.</text>
</comment>
<feature type="domain" description="Serine aminopeptidase S33" evidence="2">
    <location>
        <begin position="59"/>
        <end position="291"/>
    </location>
</feature>
<keyword evidence="1" id="KW-0732">Signal</keyword>
<dbReference type="PANTHER" id="PTHR11614">
    <property type="entry name" value="PHOSPHOLIPASE-RELATED"/>
    <property type="match status" value="1"/>
</dbReference>
<dbReference type="PROSITE" id="PS51257">
    <property type="entry name" value="PROKAR_LIPOPROTEIN"/>
    <property type="match status" value="1"/>
</dbReference>
<dbReference type="Gene3D" id="3.40.50.1820">
    <property type="entry name" value="alpha/beta hydrolase"/>
    <property type="match status" value="1"/>
</dbReference>
<dbReference type="InterPro" id="IPR022742">
    <property type="entry name" value="Hydrolase_4"/>
</dbReference>
<protein>
    <submittedName>
        <fullName evidence="3">Alpha/beta fold hydrolase</fullName>
    </submittedName>
</protein>
<dbReference type="InterPro" id="IPR051044">
    <property type="entry name" value="MAG_DAG_Lipase"/>
</dbReference>
<dbReference type="InterPro" id="IPR029058">
    <property type="entry name" value="AB_hydrolase_fold"/>
</dbReference>
<keyword evidence="3" id="KW-0378">Hydrolase</keyword>
<dbReference type="SUPFAM" id="SSF53474">
    <property type="entry name" value="alpha/beta-Hydrolases"/>
    <property type="match status" value="1"/>
</dbReference>
<gene>
    <name evidence="3" type="ORF">ACFMB1_01105</name>
</gene>
<proteinExistence type="predicted"/>